<gene>
    <name evidence="1" type="ORF">TcWFU_002990</name>
</gene>
<evidence type="ECO:0000313" key="2">
    <source>
        <dbReference type="Proteomes" id="UP001651158"/>
    </source>
</evidence>
<name>A0ABR4Q752_9CEST</name>
<comment type="caution">
    <text evidence="1">The sequence shown here is derived from an EMBL/GenBank/DDBJ whole genome shotgun (WGS) entry which is preliminary data.</text>
</comment>
<evidence type="ECO:0000313" key="1">
    <source>
        <dbReference type="EMBL" id="KAL5105401.1"/>
    </source>
</evidence>
<dbReference type="EMBL" id="JAKROA010000008">
    <property type="protein sequence ID" value="KAL5105401.1"/>
    <property type="molecule type" value="Genomic_DNA"/>
</dbReference>
<keyword evidence="2" id="KW-1185">Reference proteome</keyword>
<accession>A0ABR4Q752</accession>
<sequence length="237" mass="27292">MSVERFSKEAHLSTKDTSARDNFIAYCNSLSPNTSGNMDISISRRYFAENLPKLVELLEQFFQVLDVIDWNVATTGQHQWRDQMLNNFVALFNIAEHFKPLLLGDVNTSVKTAGPPRQRDSAPSIETIWRAYVCSGQKVPASYTEPPVEIPSRGFRLTLGPAVFSYHPEVHRDLQQMVDLWSDIFCLQRRLQLLDYMETRLPHWLRLIAEQPTEKASTLRLLCQIACDCYPVTIERE</sequence>
<organism evidence="1 2">
    <name type="scientific">Taenia crassiceps</name>
    <dbReference type="NCBI Taxonomy" id="6207"/>
    <lineage>
        <taxon>Eukaryota</taxon>
        <taxon>Metazoa</taxon>
        <taxon>Spiralia</taxon>
        <taxon>Lophotrochozoa</taxon>
        <taxon>Platyhelminthes</taxon>
        <taxon>Cestoda</taxon>
        <taxon>Eucestoda</taxon>
        <taxon>Cyclophyllidea</taxon>
        <taxon>Taeniidae</taxon>
        <taxon>Taenia</taxon>
    </lineage>
</organism>
<proteinExistence type="predicted"/>
<dbReference type="Proteomes" id="UP001651158">
    <property type="component" value="Unassembled WGS sequence"/>
</dbReference>
<reference evidence="1 2" key="1">
    <citation type="journal article" date="2022" name="Front. Cell. Infect. Microbiol.">
        <title>The Genomes of Two Strains of Taenia crassiceps the Animal Model for the Study of Human Cysticercosis.</title>
        <authorList>
            <person name="Bobes R.J."/>
            <person name="Estrada K."/>
            <person name="Rios-Valencia D.G."/>
            <person name="Calderon-Gallegos A."/>
            <person name="de la Torre P."/>
            <person name="Carrero J.C."/>
            <person name="Sanchez-Flores A."/>
            <person name="Laclette J.P."/>
        </authorList>
    </citation>
    <scope>NUCLEOTIDE SEQUENCE [LARGE SCALE GENOMIC DNA]</scope>
    <source>
        <strain evidence="1">WFUcys</strain>
    </source>
</reference>
<protein>
    <submittedName>
        <fullName evidence="1">Uncharacterized protein</fullName>
    </submittedName>
</protein>